<dbReference type="InterPro" id="IPR045625">
    <property type="entry name" value="DUF6427"/>
</dbReference>
<proteinExistence type="predicted"/>
<dbReference type="OrthoDB" id="1439867at2"/>
<feature type="transmembrane region" description="Helical" evidence="1">
    <location>
        <begin position="288"/>
        <end position="307"/>
    </location>
</feature>
<feature type="transmembrane region" description="Helical" evidence="1">
    <location>
        <begin position="42"/>
        <end position="62"/>
    </location>
</feature>
<dbReference type="AlphaFoldDB" id="A0A495PY84"/>
<name>A0A495PY84_9FLAO</name>
<feature type="transmembrane region" description="Helical" evidence="1">
    <location>
        <begin position="74"/>
        <end position="106"/>
    </location>
</feature>
<reference evidence="2 3" key="1">
    <citation type="submission" date="2018-10" db="EMBL/GenBank/DDBJ databases">
        <title>Genomic Encyclopedia of Archaeal and Bacterial Type Strains, Phase II (KMG-II): from individual species to whole genera.</title>
        <authorList>
            <person name="Goeker M."/>
        </authorList>
    </citation>
    <scope>NUCLEOTIDE SEQUENCE [LARGE SCALE GENOMIC DNA]</scope>
    <source>
        <strain evidence="2 3">DSM 19839</strain>
    </source>
</reference>
<keyword evidence="1" id="KW-0472">Membrane</keyword>
<feature type="transmembrane region" description="Helical" evidence="1">
    <location>
        <begin position="12"/>
        <end position="30"/>
    </location>
</feature>
<dbReference type="Proteomes" id="UP000276282">
    <property type="component" value="Unassembled WGS sequence"/>
</dbReference>
<evidence type="ECO:0000313" key="2">
    <source>
        <dbReference type="EMBL" id="RKS55416.1"/>
    </source>
</evidence>
<feature type="transmembrane region" description="Helical" evidence="1">
    <location>
        <begin position="266"/>
        <end position="281"/>
    </location>
</feature>
<feature type="transmembrane region" description="Helical" evidence="1">
    <location>
        <begin position="202"/>
        <end position="221"/>
    </location>
</feature>
<feature type="transmembrane region" description="Helical" evidence="1">
    <location>
        <begin position="241"/>
        <end position="260"/>
    </location>
</feature>
<evidence type="ECO:0008006" key="4">
    <source>
        <dbReference type="Google" id="ProtNLM"/>
    </source>
</evidence>
<keyword evidence="3" id="KW-1185">Reference proteome</keyword>
<dbReference type="EMBL" id="RBLG01000001">
    <property type="protein sequence ID" value="RKS55416.1"/>
    <property type="molecule type" value="Genomic_DNA"/>
</dbReference>
<keyword evidence="1" id="KW-0812">Transmembrane</keyword>
<feature type="transmembrane region" description="Helical" evidence="1">
    <location>
        <begin position="162"/>
        <end position="182"/>
    </location>
</feature>
<accession>A0A495PY84</accession>
<feature type="transmembrane region" description="Helical" evidence="1">
    <location>
        <begin position="126"/>
        <end position="150"/>
    </location>
</feature>
<dbReference type="Pfam" id="PF19992">
    <property type="entry name" value="DUF6427"/>
    <property type="match status" value="1"/>
</dbReference>
<keyword evidence="1" id="KW-1133">Transmembrane helix</keyword>
<evidence type="ECO:0000313" key="3">
    <source>
        <dbReference type="Proteomes" id="UP000276282"/>
    </source>
</evidence>
<sequence length="308" mass="35682">MLTSFFSKSKPGILLTVILFMAVFFISANLKPIFQEFEMYTLFTKLGVFISFLLSAMVLDFIAKKNELTKRSGFKILIFAVCSVSFLAILQDNQIIVANLCVLLALRRVISLKSRKDIALKIFDATFWICIASLFYFWSILFIFIVYFGILFHAINYFKNWLIPLVAVFVVFILVTTFHLIFHDDFYTWAAWFQNSSFKFENYQNLSVLIPISIILALSFWTLSHYFKLYNKSGIRSRPTYLLVFITLLISVMVAILSPVKNGSELLFFFVPFSIIASNYFDSKKEKGFKEVLLIVLILMPILLPIFL</sequence>
<protein>
    <recommendedName>
        <fullName evidence="4">Beta-carotene 15,15'-monooxygenase</fullName>
    </recommendedName>
</protein>
<evidence type="ECO:0000256" key="1">
    <source>
        <dbReference type="SAM" id="Phobius"/>
    </source>
</evidence>
<organism evidence="2 3">
    <name type="scientific">Gillisia mitskevichiae</name>
    <dbReference type="NCBI Taxonomy" id="270921"/>
    <lineage>
        <taxon>Bacteria</taxon>
        <taxon>Pseudomonadati</taxon>
        <taxon>Bacteroidota</taxon>
        <taxon>Flavobacteriia</taxon>
        <taxon>Flavobacteriales</taxon>
        <taxon>Flavobacteriaceae</taxon>
        <taxon>Gillisia</taxon>
    </lineage>
</organism>
<gene>
    <name evidence="2" type="ORF">BC962_0378</name>
</gene>
<comment type="caution">
    <text evidence="2">The sequence shown here is derived from an EMBL/GenBank/DDBJ whole genome shotgun (WGS) entry which is preliminary data.</text>
</comment>